<name>A0A3M2HVM2_9GAMM</name>
<evidence type="ECO:0000256" key="1">
    <source>
        <dbReference type="SAM" id="SignalP"/>
    </source>
</evidence>
<reference evidence="3 4" key="1">
    <citation type="submission" date="2018-10" db="EMBL/GenBank/DDBJ databases">
        <title>Proposal of Lysobacter pythonis sp. nov. isolated from royal pythons (Python regius).</title>
        <authorList>
            <person name="Hans-Juergen B."/>
            <person name="Huptas C."/>
            <person name="Sandra B."/>
            <person name="Igor L."/>
            <person name="Joachim S."/>
            <person name="Siegfried S."/>
            <person name="Mareike W."/>
            <person name="Peter K."/>
        </authorList>
    </citation>
    <scope>NUCLEOTIDE SEQUENCE [LARGE SCALE GENOMIC DNA]</scope>
    <source>
        <strain evidence="3 4">4284/11</strain>
    </source>
</reference>
<gene>
    <name evidence="3" type="ORF">EBB59_03865</name>
</gene>
<dbReference type="RefSeq" id="WP_122100834.1">
    <property type="nucleotide sequence ID" value="NZ_RFLY01000004.1"/>
</dbReference>
<dbReference type="InterPro" id="IPR025388">
    <property type="entry name" value="Alginate_export_dom"/>
</dbReference>
<feature type="chain" id="PRO_5018065243" description="Alginate export domain-containing protein" evidence="1">
    <location>
        <begin position="22"/>
        <end position="398"/>
    </location>
</feature>
<dbReference type="AlphaFoldDB" id="A0A3M2HVM2"/>
<keyword evidence="4" id="KW-1185">Reference proteome</keyword>
<comment type="caution">
    <text evidence="3">The sequence shown here is derived from an EMBL/GenBank/DDBJ whole genome shotgun (WGS) entry which is preliminary data.</text>
</comment>
<dbReference type="Proteomes" id="UP000275012">
    <property type="component" value="Unassembled WGS sequence"/>
</dbReference>
<dbReference type="EMBL" id="RFLY01000004">
    <property type="protein sequence ID" value="RMH93791.1"/>
    <property type="molecule type" value="Genomic_DNA"/>
</dbReference>
<keyword evidence="1" id="KW-0732">Signal</keyword>
<feature type="signal peptide" evidence="1">
    <location>
        <begin position="1"/>
        <end position="21"/>
    </location>
</feature>
<dbReference type="InterPro" id="IPR023614">
    <property type="entry name" value="Porin_dom_sf"/>
</dbReference>
<dbReference type="Gene3D" id="2.40.160.10">
    <property type="entry name" value="Porin"/>
    <property type="match status" value="1"/>
</dbReference>
<evidence type="ECO:0000313" key="4">
    <source>
        <dbReference type="Proteomes" id="UP000275012"/>
    </source>
</evidence>
<evidence type="ECO:0000259" key="2">
    <source>
        <dbReference type="Pfam" id="PF13372"/>
    </source>
</evidence>
<accession>A0A3M2HVM2</accession>
<proteinExistence type="predicted"/>
<evidence type="ECO:0000313" key="3">
    <source>
        <dbReference type="EMBL" id="RMH93791.1"/>
    </source>
</evidence>
<feature type="domain" description="Alginate export" evidence="2">
    <location>
        <begin position="33"/>
        <end position="275"/>
    </location>
</feature>
<dbReference type="OrthoDB" id="9767539at2"/>
<organism evidence="3 4">
    <name type="scientific">Solilutibacter pythonis</name>
    <dbReference type="NCBI Taxonomy" id="2483112"/>
    <lineage>
        <taxon>Bacteria</taxon>
        <taxon>Pseudomonadati</taxon>
        <taxon>Pseudomonadota</taxon>
        <taxon>Gammaproteobacteria</taxon>
        <taxon>Lysobacterales</taxon>
        <taxon>Lysobacteraceae</taxon>
        <taxon>Solilutibacter</taxon>
    </lineage>
</organism>
<sequence>MKTLSFIVVGICALAGGPTSAAEPAAAADPWSLSARYRHEFVSDGAFARQANADTLRLRAGFAPRLSNGWEAFAEAEGVVELNRRFNSGANRQTTYPLVPDARAFELNQAWVGWKGARGGVRAGRQRLALDNQRFIGNVGWRQNEQTFDAIGGQFDITARTRARAIWLNRVRRVFGDNAIAPLARERRLDGRLLTVEQGLARAGTLAGYGYWIEDKDVPGASSRTLGARWNGAWPLTGHTKWGLEVEGARQSGHARARVGGARYLRVEPWLEHAGTTYRLGYEKLGRGHERSFQAPLGTLHAFNGWADKFMVTPPGGLEDRFAAVRRGFQLGGRKGRWELAWHDFRADGGARYGRELDASVGLALRPGLQALLKLADYRSDGFARDTRKVWFQLEWSR</sequence>
<dbReference type="Pfam" id="PF13372">
    <property type="entry name" value="Alginate_exp"/>
    <property type="match status" value="1"/>
</dbReference>
<dbReference type="SUPFAM" id="SSF56935">
    <property type="entry name" value="Porins"/>
    <property type="match status" value="1"/>
</dbReference>
<protein>
    <recommendedName>
        <fullName evidence="2">Alginate export domain-containing protein</fullName>
    </recommendedName>
</protein>